<evidence type="ECO:0000313" key="3">
    <source>
        <dbReference type="Proteomes" id="UP000799538"/>
    </source>
</evidence>
<feature type="compositionally biased region" description="Polar residues" evidence="1">
    <location>
        <begin position="277"/>
        <end position="309"/>
    </location>
</feature>
<dbReference type="InterPro" id="IPR051033">
    <property type="entry name" value="SH3BGR"/>
</dbReference>
<proteinExistence type="predicted"/>
<dbReference type="SUPFAM" id="SSF52833">
    <property type="entry name" value="Thioredoxin-like"/>
    <property type="match status" value="1"/>
</dbReference>
<protein>
    <submittedName>
        <fullName evidence="2">Uncharacterized protein</fullName>
    </submittedName>
</protein>
<organism evidence="2 3">
    <name type="scientific">Elsinoe ampelina</name>
    <dbReference type="NCBI Taxonomy" id="302913"/>
    <lineage>
        <taxon>Eukaryota</taxon>
        <taxon>Fungi</taxon>
        <taxon>Dikarya</taxon>
        <taxon>Ascomycota</taxon>
        <taxon>Pezizomycotina</taxon>
        <taxon>Dothideomycetes</taxon>
        <taxon>Dothideomycetidae</taxon>
        <taxon>Myriangiales</taxon>
        <taxon>Elsinoaceae</taxon>
        <taxon>Elsinoe</taxon>
    </lineage>
</organism>
<feature type="compositionally biased region" description="Polar residues" evidence="1">
    <location>
        <begin position="191"/>
        <end position="204"/>
    </location>
</feature>
<dbReference type="PROSITE" id="PS51354">
    <property type="entry name" value="GLUTAREDOXIN_2"/>
    <property type="match status" value="1"/>
</dbReference>
<sequence length="402" mass="41598">MSNPQDLTPWERSQDLYLFTSLTSGSSHIFTATSRLETILKANKIPFRAIDLATDESARRLWQRRGGKRKLPGLVKEGFVVGGIDEIEELNEFGELREAVGLGKGVAGGITAGMGAPGPAAGLGGGLGHIPGTAPPPNTKVATPVAGVQEVKQDPMKDLAAQAASIGLEKQKGPKVLVGADKIRPLPGASTVGSTAHAATSNPTEETKPLAATTNKTEPPTLPEETTKASDPITGEAIKTTSILSDSTKPETMTSSTNTKQASLDTATATASSTSDEQPTTPSRDSPSATAGTTIPSALTSTDSLAPAQTRSTDSPASVSSTSTATKHRGSEVVTASQDAIKEIEAGNQIAETEDVEDKTSEASGEEKLALPSKVDAPLTKPSDKAVTDEKEVTEEEVKHDK</sequence>
<dbReference type="InterPro" id="IPR036249">
    <property type="entry name" value="Thioredoxin-like_sf"/>
</dbReference>
<feature type="compositionally biased region" description="Basic and acidic residues" evidence="1">
    <location>
        <begin position="358"/>
        <end position="369"/>
    </location>
</feature>
<evidence type="ECO:0000313" key="2">
    <source>
        <dbReference type="EMBL" id="KAF2227981.1"/>
    </source>
</evidence>
<dbReference type="Proteomes" id="UP000799538">
    <property type="component" value="Unassembled WGS sequence"/>
</dbReference>
<dbReference type="EMBL" id="ML992501">
    <property type="protein sequence ID" value="KAF2227981.1"/>
    <property type="molecule type" value="Genomic_DNA"/>
</dbReference>
<feature type="region of interest" description="Disordered" evidence="1">
    <location>
        <begin position="185"/>
        <end position="402"/>
    </location>
</feature>
<feature type="compositionally biased region" description="Polar residues" evidence="1">
    <location>
        <begin position="239"/>
        <end position="261"/>
    </location>
</feature>
<reference evidence="3" key="1">
    <citation type="journal article" date="2020" name="Stud. Mycol.">
        <title>101 Dothideomycetes genomes: A test case for predicting lifestyles and emergence of pathogens.</title>
        <authorList>
            <person name="Haridas S."/>
            <person name="Albert R."/>
            <person name="Binder M."/>
            <person name="Bloem J."/>
            <person name="LaButti K."/>
            <person name="Salamov A."/>
            <person name="Andreopoulos B."/>
            <person name="Baker S."/>
            <person name="Barry K."/>
            <person name="Bills G."/>
            <person name="Bluhm B."/>
            <person name="Cannon C."/>
            <person name="Castanera R."/>
            <person name="Culley D."/>
            <person name="Daum C."/>
            <person name="Ezra D."/>
            <person name="Gonzalez J."/>
            <person name="Henrissat B."/>
            <person name="Kuo A."/>
            <person name="Liang C."/>
            <person name="Lipzen A."/>
            <person name="Lutzoni F."/>
            <person name="Magnuson J."/>
            <person name="Mondo S."/>
            <person name="Nolan M."/>
            <person name="Ohm R."/>
            <person name="Pangilinan J."/>
            <person name="Park H.-J."/>
            <person name="Ramirez L."/>
            <person name="Alfaro M."/>
            <person name="Sun H."/>
            <person name="Tritt A."/>
            <person name="Yoshinaga Y."/>
            <person name="Zwiers L.-H."/>
            <person name="Turgeon B."/>
            <person name="Goodwin S."/>
            <person name="Spatafora J."/>
            <person name="Crous P."/>
            <person name="Grigoriev I."/>
        </authorList>
    </citation>
    <scope>NUCLEOTIDE SEQUENCE [LARGE SCALE GENOMIC DNA]</scope>
    <source>
        <strain evidence="3">CECT 20119</strain>
    </source>
</reference>
<accession>A0A6A6GQK0</accession>
<dbReference type="PANTHER" id="PTHR12232:SF0">
    <property type="entry name" value="THIOREDOXIN DOMAIN-CONTAINING PROTEIN"/>
    <property type="match status" value="1"/>
</dbReference>
<dbReference type="PANTHER" id="PTHR12232">
    <property type="entry name" value="SH3 DOMAIN-BINDING GLUTAMIC ACID-RICH-LIKE PROTEIN"/>
    <property type="match status" value="1"/>
</dbReference>
<evidence type="ECO:0000256" key="1">
    <source>
        <dbReference type="SAM" id="MobiDB-lite"/>
    </source>
</evidence>
<name>A0A6A6GQK0_9PEZI</name>
<feature type="compositionally biased region" description="Basic and acidic residues" evidence="1">
    <location>
        <begin position="382"/>
        <end position="402"/>
    </location>
</feature>
<dbReference type="Gene3D" id="3.40.30.10">
    <property type="entry name" value="Glutaredoxin"/>
    <property type="match status" value="1"/>
</dbReference>
<feature type="compositionally biased region" description="Low complexity" evidence="1">
    <location>
        <begin position="310"/>
        <end position="325"/>
    </location>
</feature>
<gene>
    <name evidence="2" type="ORF">BDZ85DRAFT_10414</name>
</gene>
<dbReference type="GO" id="GO:0005737">
    <property type="term" value="C:cytoplasm"/>
    <property type="evidence" value="ECO:0007669"/>
    <property type="project" value="TreeGrafter"/>
</dbReference>
<keyword evidence="3" id="KW-1185">Reference proteome</keyword>
<dbReference type="AlphaFoldDB" id="A0A6A6GQK0"/>
<feature type="compositionally biased region" description="Low complexity" evidence="1">
    <location>
        <begin position="262"/>
        <end position="276"/>
    </location>
</feature>
<dbReference type="OrthoDB" id="9932926at2759"/>